<protein>
    <submittedName>
        <fullName evidence="3">DUF3862 domain-containing protein</fullName>
    </submittedName>
</protein>
<dbReference type="Gene3D" id="3.30.1450.10">
    <property type="match status" value="2"/>
</dbReference>
<dbReference type="PROSITE" id="PS51257">
    <property type="entry name" value="PROKAR_LIPOPROTEIN"/>
    <property type="match status" value="1"/>
</dbReference>
<evidence type="ECO:0000313" key="3">
    <source>
        <dbReference type="EMBL" id="HJE87151.1"/>
    </source>
</evidence>
<reference evidence="3" key="1">
    <citation type="journal article" date="2021" name="PeerJ">
        <title>Extensive microbial diversity within the chicken gut microbiome revealed by metagenomics and culture.</title>
        <authorList>
            <person name="Gilroy R."/>
            <person name="Ravi A."/>
            <person name="Getino M."/>
            <person name="Pursley I."/>
            <person name="Horton D.L."/>
            <person name="Alikhan N.F."/>
            <person name="Baker D."/>
            <person name="Gharbi K."/>
            <person name="Hall N."/>
            <person name="Watson M."/>
            <person name="Adriaenssens E.M."/>
            <person name="Foster-Nyarko E."/>
            <person name="Jarju S."/>
            <person name="Secka A."/>
            <person name="Antonio M."/>
            <person name="Oren A."/>
            <person name="Chaudhuri R.R."/>
            <person name="La Ragione R."/>
            <person name="Hildebrand F."/>
            <person name="Pallen M.J."/>
        </authorList>
    </citation>
    <scope>NUCLEOTIDE SEQUENCE</scope>
    <source>
        <strain evidence="3">CHK173-2145</strain>
    </source>
</reference>
<name>A0A921F0H6_9LACO</name>
<dbReference type="Pfam" id="PF12978">
    <property type="entry name" value="DUF3862"/>
    <property type="match status" value="1"/>
</dbReference>
<organism evidence="3 4">
    <name type="scientific">Levilactobacillus hammesii</name>
    <dbReference type="NCBI Taxonomy" id="267633"/>
    <lineage>
        <taxon>Bacteria</taxon>
        <taxon>Bacillati</taxon>
        <taxon>Bacillota</taxon>
        <taxon>Bacilli</taxon>
        <taxon>Lactobacillales</taxon>
        <taxon>Lactobacillaceae</taxon>
        <taxon>Levilactobacillus</taxon>
    </lineage>
</organism>
<dbReference type="EMBL" id="DYXN01000092">
    <property type="protein sequence ID" value="HJE87151.1"/>
    <property type="molecule type" value="Genomic_DNA"/>
</dbReference>
<keyword evidence="1 2" id="KW-0732">Signal</keyword>
<dbReference type="Proteomes" id="UP000721920">
    <property type="component" value="Unassembled WGS sequence"/>
</dbReference>
<reference evidence="3" key="2">
    <citation type="submission" date="2021-09" db="EMBL/GenBank/DDBJ databases">
        <authorList>
            <person name="Gilroy R."/>
        </authorList>
    </citation>
    <scope>NUCLEOTIDE SEQUENCE</scope>
    <source>
        <strain evidence="3">CHK173-2145</strain>
    </source>
</reference>
<evidence type="ECO:0000313" key="4">
    <source>
        <dbReference type="Proteomes" id="UP000721920"/>
    </source>
</evidence>
<dbReference type="InterPro" id="IPR024418">
    <property type="entry name" value="DUF3862"/>
</dbReference>
<feature type="chain" id="PRO_5038908996" evidence="2">
    <location>
        <begin position="19"/>
        <end position="197"/>
    </location>
</feature>
<dbReference type="AlphaFoldDB" id="A0A921F0H6"/>
<feature type="signal peptide" evidence="2">
    <location>
        <begin position="1"/>
        <end position="18"/>
    </location>
</feature>
<gene>
    <name evidence="3" type="ORF">K8U88_06145</name>
</gene>
<dbReference type="InterPro" id="IPR037873">
    <property type="entry name" value="BamE-like"/>
</dbReference>
<accession>A0A921F0H6</accession>
<proteinExistence type="predicted"/>
<sequence length="197" mass="20649">MKRALIIGFTLLTSLSLAACSNGSSGHSTADKSVSSSKKSMQKTVSLAQYNAIKIGGHGSTEKSVKNVFGKPSVKTDTEISGAKKKATQYSWTNVGSSLKGASVNVQFIDGVAVGKGYVDAARAKKVTDAQYKSIQTGADFKTVKKQLGTPAGEIVSEAASVSSQVLTYTNGTKSISFTFMNDRLMNKTKTDLGQSS</sequence>
<evidence type="ECO:0000256" key="1">
    <source>
        <dbReference type="ARBA" id="ARBA00022729"/>
    </source>
</evidence>
<comment type="caution">
    <text evidence="3">The sequence shown here is derived from an EMBL/GenBank/DDBJ whole genome shotgun (WGS) entry which is preliminary data.</text>
</comment>
<evidence type="ECO:0000256" key="2">
    <source>
        <dbReference type="SAM" id="SignalP"/>
    </source>
</evidence>